<protein>
    <submittedName>
        <fullName evidence="3">Uncharacterized protein</fullName>
    </submittedName>
</protein>
<dbReference type="InterPro" id="IPR006597">
    <property type="entry name" value="Sel1-like"/>
</dbReference>
<evidence type="ECO:0000256" key="2">
    <source>
        <dbReference type="SAM" id="Phobius"/>
    </source>
</evidence>
<dbReference type="AlphaFoldDB" id="A0AAV6VN92"/>
<keyword evidence="2" id="KW-1133">Transmembrane helix</keyword>
<accession>A0AAV6VN92</accession>
<evidence type="ECO:0000313" key="4">
    <source>
        <dbReference type="Proteomes" id="UP000827092"/>
    </source>
</evidence>
<dbReference type="InterPro" id="IPR011990">
    <property type="entry name" value="TPR-like_helical_dom_sf"/>
</dbReference>
<dbReference type="GO" id="GO:0005789">
    <property type="term" value="C:endoplasmic reticulum membrane"/>
    <property type="evidence" value="ECO:0007669"/>
    <property type="project" value="TreeGrafter"/>
</dbReference>
<evidence type="ECO:0000313" key="3">
    <source>
        <dbReference type="EMBL" id="KAG8197555.1"/>
    </source>
</evidence>
<keyword evidence="2" id="KW-0472">Membrane</keyword>
<dbReference type="Proteomes" id="UP000827092">
    <property type="component" value="Unassembled WGS sequence"/>
</dbReference>
<dbReference type="SMART" id="SM00671">
    <property type="entry name" value="SEL1"/>
    <property type="match status" value="2"/>
</dbReference>
<evidence type="ECO:0000256" key="1">
    <source>
        <dbReference type="ARBA" id="ARBA00038101"/>
    </source>
</evidence>
<dbReference type="Pfam" id="PF08238">
    <property type="entry name" value="Sel1"/>
    <property type="match status" value="2"/>
</dbReference>
<dbReference type="EMBL" id="JAFNEN010000054">
    <property type="protein sequence ID" value="KAG8197555.1"/>
    <property type="molecule type" value="Genomic_DNA"/>
</dbReference>
<dbReference type="InterPro" id="IPR050767">
    <property type="entry name" value="Sel1_AlgK"/>
</dbReference>
<sequence length="167" mass="18914">MPARRRYKPLDTDDTYDDSLPFGGKVVLAKKKKPEGWIVFVIEVSAVVSVLCLLYYAYFHFEHLHFHVTHLYAKMGHTHAQHAMGHKYLNGAGVDRNHTAAFQWFRKAADQGHAHSAYNLAVGHMQGYDTDVKKGEAHDLIKYAVDQGVPEAHDILHTVCSKGYCKH</sequence>
<comment type="similarity">
    <text evidence="1">Belongs to the sel-1 family.</text>
</comment>
<dbReference type="PANTHER" id="PTHR11102">
    <property type="entry name" value="SEL-1-LIKE PROTEIN"/>
    <property type="match status" value="1"/>
</dbReference>
<comment type="caution">
    <text evidence="3">The sequence shown here is derived from an EMBL/GenBank/DDBJ whole genome shotgun (WGS) entry which is preliminary data.</text>
</comment>
<dbReference type="SUPFAM" id="SSF81901">
    <property type="entry name" value="HCP-like"/>
    <property type="match status" value="1"/>
</dbReference>
<keyword evidence="4" id="KW-1185">Reference proteome</keyword>
<organism evidence="3 4">
    <name type="scientific">Oedothorax gibbosus</name>
    <dbReference type="NCBI Taxonomy" id="931172"/>
    <lineage>
        <taxon>Eukaryota</taxon>
        <taxon>Metazoa</taxon>
        <taxon>Ecdysozoa</taxon>
        <taxon>Arthropoda</taxon>
        <taxon>Chelicerata</taxon>
        <taxon>Arachnida</taxon>
        <taxon>Araneae</taxon>
        <taxon>Araneomorphae</taxon>
        <taxon>Entelegynae</taxon>
        <taxon>Araneoidea</taxon>
        <taxon>Linyphiidae</taxon>
        <taxon>Erigoninae</taxon>
        <taxon>Oedothorax</taxon>
    </lineage>
</organism>
<feature type="transmembrane region" description="Helical" evidence="2">
    <location>
        <begin position="37"/>
        <end position="58"/>
    </location>
</feature>
<proteinExistence type="inferred from homology"/>
<keyword evidence="2" id="KW-0812">Transmembrane</keyword>
<dbReference type="PANTHER" id="PTHR11102:SF147">
    <property type="entry name" value="SEL1L ADAPTOR SUBUNIT OF ERAD E3 UBIQUITIN LIGASE"/>
    <property type="match status" value="1"/>
</dbReference>
<reference evidence="3 4" key="1">
    <citation type="journal article" date="2022" name="Nat. Ecol. Evol.">
        <title>A masculinizing supergene underlies an exaggerated male reproductive morph in a spider.</title>
        <authorList>
            <person name="Hendrickx F."/>
            <person name="De Corte Z."/>
            <person name="Sonet G."/>
            <person name="Van Belleghem S.M."/>
            <person name="Kostlbacher S."/>
            <person name="Vangestel C."/>
        </authorList>
    </citation>
    <scope>NUCLEOTIDE SEQUENCE [LARGE SCALE GENOMIC DNA]</scope>
    <source>
        <strain evidence="3">W744_W776</strain>
    </source>
</reference>
<dbReference type="Gene3D" id="1.25.40.10">
    <property type="entry name" value="Tetratricopeptide repeat domain"/>
    <property type="match status" value="1"/>
</dbReference>
<dbReference type="GO" id="GO:0036503">
    <property type="term" value="P:ERAD pathway"/>
    <property type="evidence" value="ECO:0007669"/>
    <property type="project" value="TreeGrafter"/>
</dbReference>
<name>A0AAV6VN92_9ARAC</name>
<gene>
    <name evidence="3" type="ORF">JTE90_007291</name>
</gene>